<keyword evidence="3" id="KW-1185">Reference proteome</keyword>
<feature type="region of interest" description="Disordered" evidence="1">
    <location>
        <begin position="19"/>
        <end position="50"/>
    </location>
</feature>
<name>A0ABU6SVJ4_9FABA</name>
<accession>A0ABU6SVJ4</accession>
<feature type="region of interest" description="Disordered" evidence="1">
    <location>
        <begin position="74"/>
        <end position="115"/>
    </location>
</feature>
<evidence type="ECO:0000313" key="3">
    <source>
        <dbReference type="Proteomes" id="UP001341840"/>
    </source>
</evidence>
<feature type="compositionally biased region" description="Polar residues" evidence="1">
    <location>
        <begin position="74"/>
        <end position="100"/>
    </location>
</feature>
<reference evidence="2 3" key="1">
    <citation type="journal article" date="2023" name="Plants (Basel)">
        <title>Bridging the Gap: Combining Genomics and Transcriptomics Approaches to Understand Stylosanthes scabra, an Orphan Legume from the Brazilian Caatinga.</title>
        <authorList>
            <person name="Ferreira-Neto J.R.C."/>
            <person name="da Silva M.D."/>
            <person name="Binneck E."/>
            <person name="de Melo N.F."/>
            <person name="da Silva R.H."/>
            <person name="de Melo A.L.T.M."/>
            <person name="Pandolfi V."/>
            <person name="Bustamante F.O."/>
            <person name="Brasileiro-Vidal A.C."/>
            <person name="Benko-Iseppon A.M."/>
        </authorList>
    </citation>
    <scope>NUCLEOTIDE SEQUENCE [LARGE SCALE GENOMIC DNA]</scope>
    <source>
        <tissue evidence="2">Leaves</tissue>
    </source>
</reference>
<sequence length="115" mass="12949">MGTIKIHRYHFKDEKFTRSVHSRRFDPDHPYEGDPQEGQEKSKTTVDTQPMDASAESDFLRFLMNDTQHVYPSFSSCPSITSRNPDQTSGFSSGTRSIQSGDPFGVWPSSSALSQ</sequence>
<evidence type="ECO:0000256" key="1">
    <source>
        <dbReference type="SAM" id="MobiDB-lite"/>
    </source>
</evidence>
<gene>
    <name evidence="2" type="ORF">PIB30_092242</name>
</gene>
<organism evidence="2 3">
    <name type="scientific">Stylosanthes scabra</name>
    <dbReference type="NCBI Taxonomy" id="79078"/>
    <lineage>
        <taxon>Eukaryota</taxon>
        <taxon>Viridiplantae</taxon>
        <taxon>Streptophyta</taxon>
        <taxon>Embryophyta</taxon>
        <taxon>Tracheophyta</taxon>
        <taxon>Spermatophyta</taxon>
        <taxon>Magnoliopsida</taxon>
        <taxon>eudicotyledons</taxon>
        <taxon>Gunneridae</taxon>
        <taxon>Pentapetalae</taxon>
        <taxon>rosids</taxon>
        <taxon>fabids</taxon>
        <taxon>Fabales</taxon>
        <taxon>Fabaceae</taxon>
        <taxon>Papilionoideae</taxon>
        <taxon>50 kb inversion clade</taxon>
        <taxon>dalbergioids sensu lato</taxon>
        <taxon>Dalbergieae</taxon>
        <taxon>Pterocarpus clade</taxon>
        <taxon>Stylosanthes</taxon>
    </lineage>
</organism>
<dbReference type="Proteomes" id="UP001341840">
    <property type="component" value="Unassembled WGS sequence"/>
</dbReference>
<evidence type="ECO:0000313" key="2">
    <source>
        <dbReference type="EMBL" id="MED6140340.1"/>
    </source>
</evidence>
<proteinExistence type="predicted"/>
<dbReference type="EMBL" id="JASCZI010062304">
    <property type="protein sequence ID" value="MED6140340.1"/>
    <property type="molecule type" value="Genomic_DNA"/>
</dbReference>
<feature type="compositionally biased region" description="Basic and acidic residues" evidence="1">
    <location>
        <begin position="19"/>
        <end position="44"/>
    </location>
</feature>
<protein>
    <submittedName>
        <fullName evidence="2">Uncharacterized protein</fullName>
    </submittedName>
</protein>
<comment type="caution">
    <text evidence="2">The sequence shown here is derived from an EMBL/GenBank/DDBJ whole genome shotgun (WGS) entry which is preliminary data.</text>
</comment>